<keyword evidence="2" id="KW-0472">Membrane</keyword>
<name>A0A4R0YRG4_9GAMM</name>
<dbReference type="InterPro" id="IPR051407">
    <property type="entry name" value="Bact_OM_lipoprot/Surf_antigen"/>
</dbReference>
<evidence type="ECO:0000256" key="1">
    <source>
        <dbReference type="ARBA" id="ARBA00004370"/>
    </source>
</evidence>
<reference evidence="5 6" key="1">
    <citation type="submission" date="2019-02" db="EMBL/GenBank/DDBJ databases">
        <title>Dyella amyloliquefaciens sp. nov., isolated from forest soil.</title>
        <authorList>
            <person name="Gao Z.-H."/>
            <person name="Qiu L.-H."/>
        </authorList>
    </citation>
    <scope>NUCLEOTIDE SEQUENCE [LARGE SCALE GENOMIC DNA]</scope>
    <source>
        <strain evidence="5 6">KACC 12747</strain>
    </source>
</reference>
<dbReference type="EMBL" id="SJTG01000004">
    <property type="protein sequence ID" value="TCI08715.1"/>
    <property type="molecule type" value="Genomic_DNA"/>
</dbReference>
<feature type="domain" description="Glycine zipper 2TM" evidence="4">
    <location>
        <begin position="58"/>
        <end position="98"/>
    </location>
</feature>
<organism evidence="5 6">
    <name type="scientific">Dyella soli</name>
    <dbReference type="NCBI Taxonomy" id="522319"/>
    <lineage>
        <taxon>Bacteria</taxon>
        <taxon>Pseudomonadati</taxon>
        <taxon>Pseudomonadota</taxon>
        <taxon>Gammaproteobacteria</taxon>
        <taxon>Lysobacterales</taxon>
        <taxon>Rhodanobacteraceae</taxon>
        <taxon>Dyella</taxon>
    </lineage>
</organism>
<dbReference type="AlphaFoldDB" id="A0A4R0YRG4"/>
<evidence type="ECO:0000313" key="5">
    <source>
        <dbReference type="EMBL" id="TCI08715.1"/>
    </source>
</evidence>
<dbReference type="Pfam" id="PF05433">
    <property type="entry name" value="Rick_17kDa_Anti"/>
    <property type="match status" value="1"/>
</dbReference>
<evidence type="ECO:0000256" key="3">
    <source>
        <dbReference type="SAM" id="MobiDB-lite"/>
    </source>
</evidence>
<dbReference type="PANTHER" id="PTHR35603:SF2">
    <property type="entry name" value="OUTER MEMBRANE LIPOPROTEIN"/>
    <property type="match status" value="1"/>
</dbReference>
<proteinExistence type="predicted"/>
<dbReference type="GO" id="GO:0019867">
    <property type="term" value="C:outer membrane"/>
    <property type="evidence" value="ECO:0007669"/>
    <property type="project" value="InterPro"/>
</dbReference>
<sequence>MCLSLLVPSFAFAQDSTSGSTKTTTSTQKKSTTTKKTRTVCQDVTVQDQPKDSHQITGMAVGAVAGGLLGNQVGGGKGKTVATVAGAVGGGYAGKKIQENQQAKNTHVERRCHEVTD</sequence>
<keyword evidence="6" id="KW-1185">Reference proteome</keyword>
<dbReference type="PANTHER" id="PTHR35603">
    <property type="match status" value="1"/>
</dbReference>
<accession>A0A4R0YRG4</accession>
<comment type="caution">
    <text evidence="5">The sequence shown here is derived from an EMBL/GenBank/DDBJ whole genome shotgun (WGS) entry which is preliminary data.</text>
</comment>
<comment type="subcellular location">
    <subcellularLocation>
        <location evidence="1">Membrane</location>
    </subcellularLocation>
</comment>
<dbReference type="NCBIfam" id="NF008437">
    <property type="entry name" value="PRK11280.1"/>
    <property type="match status" value="1"/>
</dbReference>
<dbReference type="InterPro" id="IPR008816">
    <property type="entry name" value="Gly_zipper_2TM_dom"/>
</dbReference>
<evidence type="ECO:0000259" key="4">
    <source>
        <dbReference type="Pfam" id="PF05433"/>
    </source>
</evidence>
<feature type="region of interest" description="Disordered" evidence="3">
    <location>
        <begin position="15"/>
        <end position="36"/>
    </location>
</feature>
<gene>
    <name evidence="5" type="ORF">EZM97_26035</name>
</gene>
<feature type="compositionally biased region" description="Low complexity" evidence="3">
    <location>
        <begin position="16"/>
        <end position="31"/>
    </location>
</feature>
<evidence type="ECO:0000313" key="6">
    <source>
        <dbReference type="Proteomes" id="UP000291822"/>
    </source>
</evidence>
<evidence type="ECO:0000256" key="2">
    <source>
        <dbReference type="ARBA" id="ARBA00023136"/>
    </source>
</evidence>
<protein>
    <submittedName>
        <fullName evidence="5">Glycine zipper 2TM domain-containing protein</fullName>
    </submittedName>
</protein>
<dbReference type="Proteomes" id="UP000291822">
    <property type="component" value="Unassembled WGS sequence"/>
</dbReference>